<dbReference type="AlphaFoldDB" id="A0A1W6A7K8"/>
<dbReference type="InterPro" id="IPR025017">
    <property type="entry name" value="DUF3954"/>
</dbReference>
<dbReference type="EMBL" id="CP020743">
    <property type="protein sequence ID" value="ARJ21752.1"/>
    <property type="molecule type" value="Genomic_DNA"/>
</dbReference>
<organism evidence="2 3">
    <name type="scientific">Bacillus mycoides</name>
    <dbReference type="NCBI Taxonomy" id="1405"/>
    <lineage>
        <taxon>Bacteria</taxon>
        <taxon>Bacillati</taxon>
        <taxon>Bacillota</taxon>
        <taxon>Bacilli</taxon>
        <taxon>Bacillales</taxon>
        <taxon>Bacillaceae</taxon>
        <taxon>Bacillus</taxon>
        <taxon>Bacillus cereus group</taxon>
    </lineage>
</organism>
<dbReference type="Proteomes" id="UP000192932">
    <property type="component" value="Chromosome"/>
</dbReference>
<gene>
    <name evidence="1" type="ORF">B7492_04280</name>
    <name evidence="2" type="ORF">B7492_11020</name>
</gene>
<evidence type="ECO:0000313" key="2">
    <source>
        <dbReference type="EMBL" id="ARJ21752.1"/>
    </source>
</evidence>
<accession>A0A1W6A7K8</accession>
<dbReference type="RefSeq" id="WP_085309225.1">
    <property type="nucleotide sequence ID" value="NZ_CP020743.1"/>
</dbReference>
<reference evidence="2 3" key="1">
    <citation type="submission" date="2017-04" db="EMBL/GenBank/DDBJ databases">
        <title>The Characteristic of a Fine Plant Growth-Promoting Rhizobacteria Bacillus mycoides Gnyt1 and its Whole Genome Sequencing Analysis.</title>
        <authorList>
            <person name="Li J.H."/>
            <person name="Yao T."/>
        </authorList>
    </citation>
    <scope>NUCLEOTIDE SEQUENCE [LARGE SCALE GENOMIC DNA]</scope>
    <source>
        <strain evidence="2 3">Gnyt1</strain>
    </source>
</reference>
<protein>
    <submittedName>
        <fullName evidence="2">DUF3954 domain-containing protein</fullName>
    </submittedName>
</protein>
<evidence type="ECO:0000313" key="1">
    <source>
        <dbReference type="EMBL" id="ARJ20495.1"/>
    </source>
</evidence>
<dbReference type="EMBL" id="CP020743">
    <property type="protein sequence ID" value="ARJ20495.1"/>
    <property type="molecule type" value="Genomic_DNA"/>
</dbReference>
<proteinExistence type="predicted"/>
<evidence type="ECO:0000313" key="3">
    <source>
        <dbReference type="Proteomes" id="UP000192932"/>
    </source>
</evidence>
<dbReference type="Pfam" id="PF13128">
    <property type="entry name" value="DUF3954"/>
    <property type="match status" value="1"/>
</dbReference>
<sequence>MKSEIDMKINGIYIVEDGKIIFLKPPESRYGQQVVHWVDGKVSHTQTTSTVKFKR</sequence>
<name>A0A1W6A7K8_BACMY</name>